<accession>A0A1W0WHQ4</accession>
<evidence type="ECO:0000313" key="3">
    <source>
        <dbReference type="Proteomes" id="UP000192578"/>
    </source>
</evidence>
<evidence type="ECO:0000256" key="1">
    <source>
        <dbReference type="SAM" id="MobiDB-lite"/>
    </source>
</evidence>
<organism evidence="2 3">
    <name type="scientific">Hypsibius exemplaris</name>
    <name type="common">Freshwater tardigrade</name>
    <dbReference type="NCBI Taxonomy" id="2072580"/>
    <lineage>
        <taxon>Eukaryota</taxon>
        <taxon>Metazoa</taxon>
        <taxon>Ecdysozoa</taxon>
        <taxon>Tardigrada</taxon>
        <taxon>Eutardigrada</taxon>
        <taxon>Parachela</taxon>
        <taxon>Hypsibioidea</taxon>
        <taxon>Hypsibiidae</taxon>
        <taxon>Hypsibius</taxon>
    </lineage>
</organism>
<dbReference type="EMBL" id="MTYJ01000100">
    <property type="protein sequence ID" value="OQV14726.1"/>
    <property type="molecule type" value="Genomic_DNA"/>
</dbReference>
<reference evidence="3" key="1">
    <citation type="submission" date="2017-01" db="EMBL/GenBank/DDBJ databases">
        <title>Comparative genomics of anhydrobiosis in the tardigrade Hypsibius dujardini.</title>
        <authorList>
            <person name="Yoshida Y."/>
            <person name="Koutsovoulos G."/>
            <person name="Laetsch D."/>
            <person name="Stevens L."/>
            <person name="Kumar S."/>
            <person name="Horikawa D."/>
            <person name="Ishino K."/>
            <person name="Komine S."/>
            <person name="Tomita M."/>
            <person name="Blaxter M."/>
            <person name="Arakawa K."/>
        </authorList>
    </citation>
    <scope>NUCLEOTIDE SEQUENCE [LARGE SCALE GENOMIC DNA]</scope>
    <source>
        <strain evidence="3">Z151</strain>
    </source>
</reference>
<dbReference type="Proteomes" id="UP000192578">
    <property type="component" value="Unassembled WGS sequence"/>
</dbReference>
<protein>
    <submittedName>
        <fullName evidence="2">Uncharacterized protein</fullName>
    </submittedName>
</protein>
<comment type="caution">
    <text evidence="2">The sequence shown here is derived from an EMBL/GenBank/DDBJ whole genome shotgun (WGS) entry which is preliminary data.</text>
</comment>
<sequence>MLQSSDSEEIIWSEPDNPGKRIVGRVTATAREGGIGPKTEEGAGDDVAEAQESRRSTWSNKGVPPVRLGQEKLGGPNQPS</sequence>
<name>A0A1W0WHQ4_HYPEX</name>
<keyword evidence="3" id="KW-1185">Reference proteome</keyword>
<dbReference type="AlphaFoldDB" id="A0A1W0WHQ4"/>
<evidence type="ECO:0000313" key="2">
    <source>
        <dbReference type="EMBL" id="OQV14726.1"/>
    </source>
</evidence>
<proteinExistence type="predicted"/>
<feature type="compositionally biased region" description="Acidic residues" evidence="1">
    <location>
        <begin position="1"/>
        <end position="11"/>
    </location>
</feature>
<gene>
    <name evidence="2" type="ORF">BV898_11098</name>
</gene>
<feature type="region of interest" description="Disordered" evidence="1">
    <location>
        <begin position="1"/>
        <end position="80"/>
    </location>
</feature>